<gene>
    <name evidence="1" type="ORF">B6F84_00670</name>
</gene>
<dbReference type="OrthoDB" id="36094at2157"/>
<dbReference type="SUPFAM" id="SSF53850">
    <property type="entry name" value="Periplasmic binding protein-like II"/>
    <property type="match status" value="1"/>
</dbReference>
<keyword evidence="2" id="KW-1185">Reference proteome</keyword>
<proteinExistence type="predicted"/>
<accession>A0A1W6JWP4</accession>
<dbReference type="InterPro" id="IPR006059">
    <property type="entry name" value="SBP"/>
</dbReference>
<protein>
    <submittedName>
        <fullName evidence="1">ABC transporter substrate-binding protein</fullName>
    </submittedName>
</protein>
<dbReference type="Proteomes" id="UP000193404">
    <property type="component" value="Chromosome"/>
</dbReference>
<organism evidence="1 2">
    <name type="scientific">Acidianus manzaensis</name>
    <dbReference type="NCBI Taxonomy" id="282676"/>
    <lineage>
        <taxon>Archaea</taxon>
        <taxon>Thermoproteota</taxon>
        <taxon>Thermoprotei</taxon>
        <taxon>Sulfolobales</taxon>
        <taxon>Sulfolobaceae</taxon>
        <taxon>Acidianus</taxon>
    </lineage>
</organism>
<dbReference type="Gene3D" id="3.40.190.10">
    <property type="entry name" value="Periplasmic binding protein-like II"/>
    <property type="match status" value="4"/>
</dbReference>
<dbReference type="AlphaFoldDB" id="A0A1W6JWP4"/>
<reference evidence="1 2" key="1">
    <citation type="submission" date="2017-03" db="EMBL/GenBank/DDBJ databases">
        <title>Sulfur activation and transportation mechanism of thermophilic Archaea Acidianus manzaensis YN-25.</title>
        <authorList>
            <person name="Ma Y."/>
            <person name="Yang Y."/>
            <person name="Xia J."/>
        </authorList>
    </citation>
    <scope>NUCLEOTIDE SEQUENCE [LARGE SCALE GENOMIC DNA]</scope>
    <source>
        <strain evidence="1 2">YN-25</strain>
    </source>
</reference>
<dbReference type="STRING" id="282676.B6F84_00670"/>
<evidence type="ECO:0000313" key="1">
    <source>
        <dbReference type="EMBL" id="ARM74683.1"/>
    </source>
</evidence>
<dbReference type="KEGG" id="aman:B6F84_00670"/>
<sequence>MTELAGITWDDPRGYNSIVEVSKDFYELTKIKIIWDKNSLYDFTVYSQEKLAEKYDLVIMDYPAVGDIAKSGKYLSLDEILSKNDIELIQKISVGKTFESYIYDGHIWAIPVDAASQVSAYRPDLFKKLKIKIPKKWKEVLKIKEKCKIGMPFSPIHAHSSFLTLSVNLGINPFYTTISKKIMENVSLILDILKTISDSCGEMCVKSDPIKLLNYVSKEDDICYVPLTYGYYNYSRDGYRKNVIAFANIPSFSKLPYGSVLGGAGLAISKRNKYIEETLNFVKWFYNFDIQKKYFSYLGQPADYRIWLDKETNAKCKDCYVNTINTILLAYVRPNFPGFVKLHVETGTVINKFLKGEITKEDTIEKIRLLNLKEYHNLQGNVLLK</sequence>
<evidence type="ECO:0000313" key="2">
    <source>
        <dbReference type="Proteomes" id="UP000193404"/>
    </source>
</evidence>
<dbReference type="InterPro" id="IPR050490">
    <property type="entry name" value="Bact_solute-bd_prot1"/>
</dbReference>
<name>A0A1W6JWP4_9CREN</name>
<dbReference type="Pfam" id="PF01547">
    <property type="entry name" value="SBP_bac_1"/>
    <property type="match status" value="1"/>
</dbReference>
<dbReference type="GeneID" id="41589386"/>
<dbReference type="RefSeq" id="WP_148690430.1">
    <property type="nucleotide sequence ID" value="NZ_CP020477.1"/>
</dbReference>
<dbReference type="EMBL" id="CP020477">
    <property type="protein sequence ID" value="ARM74683.1"/>
    <property type="molecule type" value="Genomic_DNA"/>
</dbReference>
<dbReference type="PANTHER" id="PTHR43649">
    <property type="entry name" value="ARABINOSE-BINDING PROTEIN-RELATED"/>
    <property type="match status" value="1"/>
</dbReference>